<gene>
    <name evidence="2" type="ORF">LCGC14_0798610</name>
</gene>
<feature type="compositionally biased region" description="Acidic residues" evidence="1">
    <location>
        <begin position="78"/>
        <end position="88"/>
    </location>
</feature>
<proteinExistence type="predicted"/>
<organism evidence="2">
    <name type="scientific">marine sediment metagenome</name>
    <dbReference type="NCBI Taxonomy" id="412755"/>
    <lineage>
        <taxon>unclassified sequences</taxon>
        <taxon>metagenomes</taxon>
        <taxon>ecological metagenomes</taxon>
    </lineage>
</organism>
<dbReference type="EMBL" id="LAZR01002138">
    <property type="protein sequence ID" value="KKN33943.1"/>
    <property type="molecule type" value="Genomic_DNA"/>
</dbReference>
<evidence type="ECO:0008006" key="3">
    <source>
        <dbReference type="Google" id="ProtNLM"/>
    </source>
</evidence>
<name>A0A0F9SXG3_9ZZZZ</name>
<evidence type="ECO:0000256" key="1">
    <source>
        <dbReference type="SAM" id="MobiDB-lite"/>
    </source>
</evidence>
<sequence>MSYTIQIYDKAGNRKAVSKKRYKLFGEAVRDAQEKAVGNPGRPYLVCGKDGAPVADFLTAGPEQHQVVKRLPPPLPEPEPEPEGEGGP</sequence>
<protein>
    <recommendedName>
        <fullName evidence="3">DUF2188 domain-containing protein</fullName>
    </recommendedName>
</protein>
<accession>A0A0F9SXG3</accession>
<reference evidence="2" key="1">
    <citation type="journal article" date="2015" name="Nature">
        <title>Complex archaea that bridge the gap between prokaryotes and eukaryotes.</title>
        <authorList>
            <person name="Spang A."/>
            <person name="Saw J.H."/>
            <person name="Jorgensen S.L."/>
            <person name="Zaremba-Niedzwiedzka K."/>
            <person name="Martijn J."/>
            <person name="Lind A.E."/>
            <person name="van Eijk R."/>
            <person name="Schleper C."/>
            <person name="Guy L."/>
            <person name="Ettema T.J."/>
        </authorList>
    </citation>
    <scope>NUCLEOTIDE SEQUENCE</scope>
</reference>
<feature type="region of interest" description="Disordered" evidence="1">
    <location>
        <begin position="69"/>
        <end position="88"/>
    </location>
</feature>
<comment type="caution">
    <text evidence="2">The sequence shown here is derived from an EMBL/GenBank/DDBJ whole genome shotgun (WGS) entry which is preliminary data.</text>
</comment>
<evidence type="ECO:0000313" key="2">
    <source>
        <dbReference type="EMBL" id="KKN33943.1"/>
    </source>
</evidence>
<dbReference type="AlphaFoldDB" id="A0A0F9SXG3"/>